<dbReference type="GO" id="GO:0031966">
    <property type="term" value="C:mitochondrial membrane"/>
    <property type="evidence" value="ECO:0007669"/>
    <property type="project" value="UniProtKB-SubCell"/>
</dbReference>
<feature type="transmembrane region" description="Helical" evidence="16">
    <location>
        <begin position="47"/>
        <end position="67"/>
    </location>
</feature>
<evidence type="ECO:0000256" key="1">
    <source>
        <dbReference type="ARBA" id="ARBA00004225"/>
    </source>
</evidence>
<protein>
    <recommendedName>
        <fullName evidence="4">NADH-ubiquinone oxidoreductase chain 6</fullName>
        <ecNumber evidence="3">7.1.1.2</ecNumber>
    </recommendedName>
    <alternativeName>
        <fullName evidence="14">NADH dehydrogenase subunit 6</fullName>
    </alternativeName>
</protein>
<organism evidence="17">
    <name type="scientific">Hydora sp</name>
    <dbReference type="NCBI Taxonomy" id="3050713"/>
    <lineage>
        <taxon>Eukaryota</taxon>
        <taxon>Metazoa</taxon>
        <taxon>Ecdysozoa</taxon>
        <taxon>Arthropoda</taxon>
        <taxon>Hexapoda</taxon>
        <taxon>Insecta</taxon>
        <taxon>Pterygota</taxon>
        <taxon>Neoptera</taxon>
        <taxon>Endopterygota</taxon>
        <taxon>Coleoptera</taxon>
        <taxon>Polyphaga</taxon>
        <taxon>Elateriformia</taxon>
        <taxon>Byrrhoidea</taxon>
        <taxon>Elmidae</taxon>
        <taxon>Larainae</taxon>
        <taxon>Hydora</taxon>
    </lineage>
</organism>
<dbReference type="AlphaFoldDB" id="A0AA51RHJ3"/>
<geneLocation type="mitochondrion" evidence="17"/>
<evidence type="ECO:0000256" key="10">
    <source>
        <dbReference type="ARBA" id="ARBA00022989"/>
    </source>
</evidence>
<evidence type="ECO:0000256" key="5">
    <source>
        <dbReference type="ARBA" id="ARBA00022448"/>
    </source>
</evidence>
<evidence type="ECO:0000256" key="11">
    <source>
        <dbReference type="ARBA" id="ARBA00023027"/>
    </source>
</evidence>
<accession>A0AA51RHJ3</accession>
<sequence length="174" mass="20077">MLTLLLALSITMSLTFLFLKHPMSMGLTLLIQSSLISMITGFYNHNFWFSYILFLIMIGGMLVLFIYMTSIASNEMFKYSNKLAITIAIMMIMSVIIILLNDQLTLNLNIFNLDSTMFNNQESYKMSLNKYLNFPSNIILFFMIIYLFITLIAVVKITNISYGPLRQNLISKKI</sequence>
<keyword evidence="11" id="KW-0520">NAD</keyword>
<proteinExistence type="inferred from homology"/>
<dbReference type="EC" id="7.1.1.2" evidence="3"/>
<dbReference type="PANTHER" id="PTHR11435">
    <property type="entry name" value="NADH UBIQUINONE OXIDOREDUCTASE SUBUNIT ND6"/>
    <property type="match status" value="1"/>
</dbReference>
<keyword evidence="9" id="KW-0249">Electron transport</keyword>
<keyword evidence="7 16" id="KW-0812">Transmembrane</keyword>
<evidence type="ECO:0000256" key="12">
    <source>
        <dbReference type="ARBA" id="ARBA00023128"/>
    </source>
</evidence>
<feature type="transmembrane region" description="Helical" evidence="16">
    <location>
        <begin position="138"/>
        <end position="157"/>
    </location>
</feature>
<keyword evidence="10 16" id="KW-1133">Transmembrane helix</keyword>
<comment type="similarity">
    <text evidence="2">Belongs to the complex I subunit 6 family.</text>
</comment>
<keyword evidence="6" id="KW-0679">Respiratory chain</keyword>
<reference evidence="17" key="1">
    <citation type="submission" date="2023-07" db="EMBL/GenBank/DDBJ databases">
        <authorList>
            <person name="Kardailsky A."/>
        </authorList>
    </citation>
    <scope>NUCLEOTIDE SEQUENCE</scope>
    <source>
        <strain evidence="17">Riffle_beetle</strain>
        <tissue evidence="17">Whole body</tissue>
    </source>
</reference>
<evidence type="ECO:0000256" key="6">
    <source>
        <dbReference type="ARBA" id="ARBA00022660"/>
    </source>
</evidence>
<evidence type="ECO:0000256" key="16">
    <source>
        <dbReference type="SAM" id="Phobius"/>
    </source>
</evidence>
<dbReference type="InterPro" id="IPR050269">
    <property type="entry name" value="ComplexI_Subunit6"/>
</dbReference>
<feature type="transmembrane region" description="Helical" evidence="16">
    <location>
        <begin position="79"/>
        <end position="100"/>
    </location>
</feature>
<evidence type="ECO:0000256" key="3">
    <source>
        <dbReference type="ARBA" id="ARBA00012944"/>
    </source>
</evidence>
<name>A0AA51RHJ3_9COLE</name>
<keyword evidence="5" id="KW-0813">Transport</keyword>
<evidence type="ECO:0000256" key="2">
    <source>
        <dbReference type="ARBA" id="ARBA00005698"/>
    </source>
</evidence>
<gene>
    <name evidence="17" type="primary">ND6</name>
</gene>
<evidence type="ECO:0000256" key="4">
    <source>
        <dbReference type="ARBA" id="ARBA00021095"/>
    </source>
</evidence>
<evidence type="ECO:0000256" key="14">
    <source>
        <dbReference type="ARBA" id="ARBA00031019"/>
    </source>
</evidence>
<evidence type="ECO:0000256" key="8">
    <source>
        <dbReference type="ARBA" id="ARBA00022967"/>
    </source>
</evidence>
<dbReference type="EMBL" id="OR414025">
    <property type="protein sequence ID" value="WMQ76590.1"/>
    <property type="molecule type" value="Genomic_DNA"/>
</dbReference>
<keyword evidence="13 16" id="KW-0472">Membrane</keyword>
<comment type="subcellular location">
    <subcellularLocation>
        <location evidence="1">Mitochondrion membrane</location>
        <topology evidence="1">Multi-pass membrane protein</topology>
    </subcellularLocation>
</comment>
<evidence type="ECO:0000256" key="7">
    <source>
        <dbReference type="ARBA" id="ARBA00022692"/>
    </source>
</evidence>
<evidence type="ECO:0000256" key="13">
    <source>
        <dbReference type="ARBA" id="ARBA00023136"/>
    </source>
</evidence>
<evidence type="ECO:0000313" key="17">
    <source>
        <dbReference type="EMBL" id="WMQ76590.1"/>
    </source>
</evidence>
<evidence type="ECO:0000256" key="9">
    <source>
        <dbReference type="ARBA" id="ARBA00022982"/>
    </source>
</evidence>
<keyword evidence="8" id="KW-1278">Translocase</keyword>
<dbReference type="GO" id="GO:0008137">
    <property type="term" value="F:NADH dehydrogenase (ubiquinone) activity"/>
    <property type="evidence" value="ECO:0007669"/>
    <property type="project" value="UniProtKB-EC"/>
</dbReference>
<keyword evidence="12 17" id="KW-0496">Mitochondrion</keyword>
<evidence type="ECO:0000256" key="15">
    <source>
        <dbReference type="ARBA" id="ARBA00049551"/>
    </source>
</evidence>
<dbReference type="PANTHER" id="PTHR11435:SF1">
    <property type="entry name" value="NADH-UBIQUINONE OXIDOREDUCTASE CHAIN 6"/>
    <property type="match status" value="1"/>
</dbReference>
<comment type="catalytic activity">
    <reaction evidence="15">
        <text>a ubiquinone + NADH + 5 H(+)(in) = a ubiquinol + NAD(+) + 4 H(+)(out)</text>
        <dbReference type="Rhea" id="RHEA:29091"/>
        <dbReference type="Rhea" id="RHEA-COMP:9565"/>
        <dbReference type="Rhea" id="RHEA-COMP:9566"/>
        <dbReference type="ChEBI" id="CHEBI:15378"/>
        <dbReference type="ChEBI" id="CHEBI:16389"/>
        <dbReference type="ChEBI" id="CHEBI:17976"/>
        <dbReference type="ChEBI" id="CHEBI:57540"/>
        <dbReference type="ChEBI" id="CHEBI:57945"/>
        <dbReference type="EC" id="7.1.1.2"/>
    </reaction>
</comment>